<reference evidence="1 2" key="1">
    <citation type="submission" date="2023-06" db="EMBL/GenBank/DDBJ databases">
        <title>Aquibacillus rhizosphaerae LR5S19.</title>
        <authorList>
            <person name="Sun J.-Q."/>
        </authorList>
    </citation>
    <scope>NUCLEOTIDE SEQUENCE [LARGE SCALE GENOMIC DNA]</scope>
    <source>
        <strain evidence="1 2">LR5S19</strain>
    </source>
</reference>
<proteinExistence type="predicted"/>
<name>A0ABT7LC35_9BACI</name>
<accession>A0ABT7LC35</accession>
<sequence length="544" mass="59881">MEQGKRIFTLVMAMVLVFSNLNINTLAASEETKVQMDGYNVILPQGYDDENGQAYPVLYLMPEDGEASFSDKMISMIQSEMETVQAGKMIIVLPTFDENEDFRITMDKVIADVDSNFKTIPTVNQRAVLGVGTGGYLAYIMGMTDEGTIHNQPDTIKNIGSIRGNFTGDDNGLYEQYGDVYDIISTIGKDNIGSYYTYLDGPTEDSYTHMVKSTNAIGSLFIQWDPMMSYDLHEYTARYGSYDDAYLQESVSRVINRFSEQFYSDMVSGDVALSPQVAATSVENIEVDYTIDVNDTFSEISEHATEMIVEVSLTDPEDGSVLHSNQKVIEVSGPDTFAGTFSIPNIVNGTSSTVSVSAEMLGFKMDIGSESLVRIMDTGAKPDEQLIDLMGDWKFNAYKSYSNTGSVALDQIDNVTKDVWSGWGTVQPALGWWSADFDESLGGNSNWLGYAWYVREFEMPADFATEDLLLALGKFDEANETYVNGVRVGATGIPEAGGAYDQSNPWDVERLYDLDASILNYGGTNTIAVRMANSNGVAAGMKVR</sequence>
<dbReference type="SUPFAM" id="SSF49785">
    <property type="entry name" value="Galactose-binding domain-like"/>
    <property type="match status" value="1"/>
</dbReference>
<dbReference type="InterPro" id="IPR029058">
    <property type="entry name" value="AB_hydrolase_fold"/>
</dbReference>
<dbReference type="SUPFAM" id="SSF53474">
    <property type="entry name" value="alpha/beta-Hydrolases"/>
    <property type="match status" value="1"/>
</dbReference>
<dbReference type="RefSeq" id="WP_285933423.1">
    <property type="nucleotide sequence ID" value="NZ_JASTZU010000057.1"/>
</dbReference>
<protein>
    <submittedName>
        <fullName evidence="1">Uncharacterized protein</fullName>
    </submittedName>
</protein>
<dbReference type="EMBL" id="JASTZU010000057">
    <property type="protein sequence ID" value="MDL4842140.1"/>
    <property type="molecule type" value="Genomic_DNA"/>
</dbReference>
<organism evidence="1 2">
    <name type="scientific">Aquibacillus rhizosphaerae</name>
    <dbReference type="NCBI Taxonomy" id="3051431"/>
    <lineage>
        <taxon>Bacteria</taxon>
        <taxon>Bacillati</taxon>
        <taxon>Bacillota</taxon>
        <taxon>Bacilli</taxon>
        <taxon>Bacillales</taxon>
        <taxon>Bacillaceae</taxon>
        <taxon>Aquibacillus</taxon>
    </lineage>
</organism>
<dbReference type="Gene3D" id="3.40.50.1820">
    <property type="entry name" value="alpha/beta hydrolase"/>
    <property type="match status" value="1"/>
</dbReference>
<dbReference type="Proteomes" id="UP001235343">
    <property type="component" value="Unassembled WGS sequence"/>
</dbReference>
<keyword evidence="2" id="KW-1185">Reference proteome</keyword>
<comment type="caution">
    <text evidence="1">The sequence shown here is derived from an EMBL/GenBank/DDBJ whole genome shotgun (WGS) entry which is preliminary data.</text>
</comment>
<evidence type="ECO:0000313" key="2">
    <source>
        <dbReference type="Proteomes" id="UP001235343"/>
    </source>
</evidence>
<dbReference type="InterPro" id="IPR008979">
    <property type="entry name" value="Galactose-bd-like_sf"/>
</dbReference>
<evidence type="ECO:0000313" key="1">
    <source>
        <dbReference type="EMBL" id="MDL4842140.1"/>
    </source>
</evidence>
<dbReference type="Gene3D" id="2.60.120.260">
    <property type="entry name" value="Galactose-binding domain-like"/>
    <property type="match status" value="1"/>
</dbReference>
<gene>
    <name evidence="1" type="ORF">QQS35_17010</name>
</gene>